<protein>
    <recommendedName>
        <fullName evidence="7">Leucine rich immune protein (Short)</fullName>
    </recommendedName>
</protein>
<reference evidence="5" key="2">
    <citation type="submission" date="2020-05" db="UniProtKB">
        <authorList>
            <consortium name="EnsemblMetazoa"/>
        </authorList>
    </citation>
    <scope>IDENTIFICATION</scope>
    <source>
        <strain evidence="5">maculatus3</strain>
    </source>
</reference>
<organism evidence="5 6">
    <name type="scientific">Anopheles maculatus</name>
    <dbReference type="NCBI Taxonomy" id="74869"/>
    <lineage>
        <taxon>Eukaryota</taxon>
        <taxon>Metazoa</taxon>
        <taxon>Ecdysozoa</taxon>
        <taxon>Arthropoda</taxon>
        <taxon>Hexapoda</taxon>
        <taxon>Insecta</taxon>
        <taxon>Pterygota</taxon>
        <taxon>Neoptera</taxon>
        <taxon>Endopterygota</taxon>
        <taxon>Diptera</taxon>
        <taxon>Nematocera</taxon>
        <taxon>Culicoidea</taxon>
        <taxon>Culicidae</taxon>
        <taxon>Anophelinae</taxon>
        <taxon>Anopheles</taxon>
        <taxon>Anopheles maculatus group</taxon>
    </lineage>
</organism>
<evidence type="ECO:0000256" key="3">
    <source>
        <dbReference type="SAM" id="Coils"/>
    </source>
</evidence>
<dbReference type="Proteomes" id="UP000075901">
    <property type="component" value="Unassembled WGS sequence"/>
</dbReference>
<keyword evidence="4" id="KW-0732">Signal</keyword>
<dbReference type="PROSITE" id="PS51450">
    <property type="entry name" value="LRR"/>
    <property type="match status" value="1"/>
</dbReference>
<evidence type="ECO:0008006" key="7">
    <source>
        <dbReference type="Google" id="ProtNLM"/>
    </source>
</evidence>
<keyword evidence="3" id="KW-0175">Coiled coil</keyword>
<dbReference type="SMART" id="SM00369">
    <property type="entry name" value="LRR_TYP"/>
    <property type="match status" value="2"/>
</dbReference>
<keyword evidence="2" id="KW-0677">Repeat</keyword>
<proteinExistence type="predicted"/>
<feature type="chain" id="PRO_5012112654" description="Leucine rich immune protein (Short)" evidence="4">
    <location>
        <begin position="18"/>
        <end position="373"/>
    </location>
</feature>
<dbReference type="Gene3D" id="3.80.10.10">
    <property type="entry name" value="Ribonuclease Inhibitor"/>
    <property type="match status" value="1"/>
</dbReference>
<dbReference type="VEuPathDB" id="VectorBase:AMAM024551"/>
<evidence type="ECO:0000256" key="4">
    <source>
        <dbReference type="SAM" id="SignalP"/>
    </source>
</evidence>
<evidence type="ECO:0000313" key="6">
    <source>
        <dbReference type="Proteomes" id="UP000075901"/>
    </source>
</evidence>
<name>A0A2C9H4D2_9DIPT</name>
<dbReference type="InterPro" id="IPR003591">
    <property type="entry name" value="Leu-rich_rpt_typical-subtyp"/>
</dbReference>
<evidence type="ECO:0000256" key="2">
    <source>
        <dbReference type="ARBA" id="ARBA00022737"/>
    </source>
</evidence>
<sequence>MRPAIFTLLLVIPCSLAIIKKTIECSRVQRNSTCFIEGVSFETPTDEYVTAFPTSSHIIIESSEILHFSSQLFDALAETAFLTLKGCLIPTVTFRSDELHSLRIDNTGLREFAVTPFENRNLNTLIINGNPLSAIPPTVRYLTGLSILDLSNNQLEHVKLDWFRTMENLLVLDLSANRIVRIDIVPSLRLGRLKNFWINHNRLRQVAFFPDFAPALRRVRLVENRWSCEWVAQVRQSIWTSAIHVYGAEYLCADKLDGGLCCYEGDLYNSSEIESEHEERTYFDGGIASEQFPRAERMLARDDNREERQHMLLKQSYDVLEQKYRRLVEEKERLEQRFVNTVRELERTVKRLTTELTEAQDMIRTQNLKIVLQ</sequence>
<feature type="coiled-coil region" evidence="3">
    <location>
        <begin position="310"/>
        <end position="369"/>
    </location>
</feature>
<feature type="signal peptide" evidence="4">
    <location>
        <begin position="1"/>
        <end position="17"/>
    </location>
</feature>
<keyword evidence="1" id="KW-0433">Leucine-rich repeat</keyword>
<accession>A0A2C9H4D2</accession>
<dbReference type="AlphaFoldDB" id="A0A2C9H4D2"/>
<keyword evidence="6" id="KW-1185">Reference proteome</keyword>
<dbReference type="PRINTS" id="PR00019">
    <property type="entry name" value="LEURICHRPT"/>
</dbReference>
<evidence type="ECO:0000313" key="5">
    <source>
        <dbReference type="EnsemblMetazoa" id="AMAM024551-PA"/>
    </source>
</evidence>
<reference evidence="6" key="1">
    <citation type="submission" date="2013-09" db="EMBL/GenBank/DDBJ databases">
        <title>The Genome Sequence of Anopheles maculatus species B.</title>
        <authorList>
            <consortium name="The Broad Institute Genomics Platform"/>
            <person name="Neafsey D.E."/>
            <person name="Besansky N."/>
            <person name="Howell P."/>
            <person name="Walton C."/>
            <person name="Young S.K."/>
            <person name="Zeng Q."/>
            <person name="Gargeya S."/>
            <person name="Fitzgerald M."/>
            <person name="Haas B."/>
            <person name="Abouelleil A."/>
            <person name="Allen A.W."/>
            <person name="Alvarado L."/>
            <person name="Arachchi H.M."/>
            <person name="Berlin A.M."/>
            <person name="Chapman S.B."/>
            <person name="Gainer-Dewar J."/>
            <person name="Goldberg J."/>
            <person name="Griggs A."/>
            <person name="Gujja S."/>
            <person name="Hansen M."/>
            <person name="Howarth C."/>
            <person name="Imamovic A."/>
            <person name="Ireland A."/>
            <person name="Larimer J."/>
            <person name="McCowan C."/>
            <person name="Murphy C."/>
            <person name="Pearson M."/>
            <person name="Poon T.W."/>
            <person name="Priest M."/>
            <person name="Roberts A."/>
            <person name="Saif S."/>
            <person name="Shea T."/>
            <person name="Sisk P."/>
            <person name="Sykes S."/>
            <person name="Wortman J."/>
            <person name="Nusbaum C."/>
            <person name="Birren B."/>
        </authorList>
    </citation>
    <scope>NUCLEOTIDE SEQUENCE [LARGE SCALE GENOMIC DNA]</scope>
    <source>
        <strain evidence="6">maculatus3</strain>
    </source>
</reference>
<dbReference type="Pfam" id="PF13855">
    <property type="entry name" value="LRR_8"/>
    <property type="match status" value="1"/>
</dbReference>
<dbReference type="InterPro" id="IPR032675">
    <property type="entry name" value="LRR_dom_sf"/>
</dbReference>
<dbReference type="InterPro" id="IPR001611">
    <property type="entry name" value="Leu-rich_rpt"/>
</dbReference>
<dbReference type="PANTHER" id="PTHR24366">
    <property type="entry name" value="IG(IMMUNOGLOBULIN) AND LRR(LEUCINE RICH REPEAT) DOMAINS"/>
    <property type="match status" value="1"/>
</dbReference>
<evidence type="ECO:0000256" key="1">
    <source>
        <dbReference type="ARBA" id="ARBA00022614"/>
    </source>
</evidence>
<dbReference type="EnsemblMetazoa" id="AMAM024551-RA">
    <property type="protein sequence ID" value="AMAM024551-PA"/>
    <property type="gene ID" value="AMAM024551"/>
</dbReference>
<dbReference type="SUPFAM" id="SSF52058">
    <property type="entry name" value="L domain-like"/>
    <property type="match status" value="1"/>
</dbReference>